<dbReference type="Pfam" id="PF10294">
    <property type="entry name" value="Methyltransf_16"/>
    <property type="match status" value="1"/>
</dbReference>
<gene>
    <name evidence="1" type="ORF">METZ01_LOCUS53058</name>
</gene>
<dbReference type="InterPro" id="IPR019410">
    <property type="entry name" value="Methyltransf_16"/>
</dbReference>
<dbReference type="InterPro" id="IPR029063">
    <property type="entry name" value="SAM-dependent_MTases_sf"/>
</dbReference>
<dbReference type="SUPFAM" id="SSF53335">
    <property type="entry name" value="S-adenosyl-L-methionine-dependent methyltransferases"/>
    <property type="match status" value="1"/>
</dbReference>
<dbReference type="PANTHER" id="PTHR14614">
    <property type="entry name" value="HEPATOCELLULAR CARCINOMA-ASSOCIATED ANTIGEN"/>
    <property type="match status" value="1"/>
</dbReference>
<reference evidence="1" key="1">
    <citation type="submission" date="2018-05" db="EMBL/GenBank/DDBJ databases">
        <authorList>
            <person name="Lanie J.A."/>
            <person name="Ng W.-L."/>
            <person name="Kazmierczak K.M."/>
            <person name="Andrzejewski T.M."/>
            <person name="Davidsen T.M."/>
            <person name="Wayne K.J."/>
            <person name="Tettelin H."/>
            <person name="Glass J.I."/>
            <person name="Rusch D."/>
            <person name="Podicherti R."/>
            <person name="Tsui H.-C.T."/>
            <person name="Winkler M.E."/>
        </authorList>
    </citation>
    <scope>NUCLEOTIDE SEQUENCE</scope>
</reference>
<evidence type="ECO:0000313" key="1">
    <source>
        <dbReference type="EMBL" id="SVA00204.1"/>
    </source>
</evidence>
<sequence length="208" mass="24026">MPELTRMPEANVYHAYGIYLLHRQHRLIRRLMRVYEPTVHGHKLWRASFLLMDYLQSHPPQKGSKIMEIGCGWGSASVFCARRFGADVTGVDVDRDIFPFMDVIAALNSVKIRPHRTRYEKLTARCLGDQDLIIGSDVCFWDDLIKPVRNLIARALRGGTKRIVIADPGRPTFYELADLCAKRWDVTLKEWYAVEPSRTTGEVLEIRR</sequence>
<dbReference type="EMBL" id="UINC01002777">
    <property type="protein sequence ID" value="SVA00204.1"/>
    <property type="molecule type" value="Genomic_DNA"/>
</dbReference>
<name>A0A381S9P7_9ZZZZ</name>
<dbReference type="CDD" id="cd02440">
    <property type="entry name" value="AdoMet_MTases"/>
    <property type="match status" value="1"/>
</dbReference>
<organism evidence="1">
    <name type="scientific">marine metagenome</name>
    <dbReference type="NCBI Taxonomy" id="408172"/>
    <lineage>
        <taxon>unclassified sequences</taxon>
        <taxon>metagenomes</taxon>
        <taxon>ecological metagenomes</taxon>
    </lineage>
</organism>
<dbReference type="Gene3D" id="3.40.50.150">
    <property type="entry name" value="Vaccinia Virus protein VP39"/>
    <property type="match status" value="1"/>
</dbReference>
<protein>
    <recommendedName>
        <fullName evidence="2">Methyltransferase domain-containing protein</fullName>
    </recommendedName>
</protein>
<dbReference type="AlphaFoldDB" id="A0A381S9P7"/>
<evidence type="ECO:0008006" key="2">
    <source>
        <dbReference type="Google" id="ProtNLM"/>
    </source>
</evidence>
<dbReference type="PANTHER" id="PTHR14614:SF132">
    <property type="entry name" value="PROTEIN-LYSINE METHYLTRANSFERASE C42C1.13"/>
    <property type="match status" value="1"/>
</dbReference>
<proteinExistence type="predicted"/>
<accession>A0A381S9P7</accession>